<accession>A0A0A1T899</accession>
<sequence>MSQSIPVATDPFQNLFLGMDFEQITNYIAVNITATDSNSNSIIASCPTALNNYDIIDSSYFDDPSETSMLSEANHEPIDNFSFAVAPALLSPPLEATKATEYPENKTPKRPGRYKNASPAVKKVSARLWNA</sequence>
<proteinExistence type="predicted"/>
<dbReference type="AlphaFoldDB" id="A0A0A1T899"/>
<dbReference type="EMBL" id="CDHN01000001">
    <property type="protein sequence ID" value="CEJ82405.1"/>
    <property type="molecule type" value="Genomic_DNA"/>
</dbReference>
<evidence type="ECO:0000256" key="1">
    <source>
        <dbReference type="SAM" id="MobiDB-lite"/>
    </source>
</evidence>
<reference evidence="2 3" key="1">
    <citation type="journal article" date="2015" name="Genome Announc.">
        <title>Draft Genome Sequence and Gene Annotation of the Entomopathogenic Fungus Verticillium hemipterigenum.</title>
        <authorList>
            <person name="Horn F."/>
            <person name="Habel A."/>
            <person name="Scharf D.H."/>
            <person name="Dworschak J."/>
            <person name="Brakhage A.A."/>
            <person name="Guthke R."/>
            <person name="Hertweck C."/>
            <person name="Linde J."/>
        </authorList>
    </citation>
    <scope>NUCLEOTIDE SEQUENCE [LARGE SCALE GENOMIC DNA]</scope>
</reference>
<organism evidence="2 3">
    <name type="scientific">[Torrubiella] hemipterigena</name>
    <dbReference type="NCBI Taxonomy" id="1531966"/>
    <lineage>
        <taxon>Eukaryota</taxon>
        <taxon>Fungi</taxon>
        <taxon>Dikarya</taxon>
        <taxon>Ascomycota</taxon>
        <taxon>Pezizomycotina</taxon>
        <taxon>Sordariomycetes</taxon>
        <taxon>Hypocreomycetidae</taxon>
        <taxon>Hypocreales</taxon>
        <taxon>Clavicipitaceae</taxon>
        <taxon>Clavicipitaceae incertae sedis</taxon>
        <taxon>'Torrubiella' clade</taxon>
    </lineage>
</organism>
<keyword evidence="3" id="KW-1185">Reference proteome</keyword>
<dbReference type="Proteomes" id="UP000039046">
    <property type="component" value="Unassembled WGS sequence"/>
</dbReference>
<name>A0A0A1T899_9HYPO</name>
<evidence type="ECO:0000313" key="3">
    <source>
        <dbReference type="Proteomes" id="UP000039046"/>
    </source>
</evidence>
<gene>
    <name evidence="2" type="ORF">VHEMI02471</name>
</gene>
<dbReference type="HOGENOM" id="CLU_1929070_0_0_1"/>
<evidence type="ECO:0000313" key="2">
    <source>
        <dbReference type="EMBL" id="CEJ82405.1"/>
    </source>
</evidence>
<protein>
    <submittedName>
        <fullName evidence="2">Uncharacterized protein</fullName>
    </submittedName>
</protein>
<feature type="region of interest" description="Disordered" evidence="1">
    <location>
        <begin position="95"/>
        <end position="131"/>
    </location>
</feature>